<reference evidence="2" key="1">
    <citation type="journal article" date="2016" name="Nat. Genet.">
        <title>A high-quality carrot genome assembly provides new insights into carotenoid accumulation and asterid genome evolution.</title>
        <authorList>
            <person name="Iorizzo M."/>
            <person name="Ellison S."/>
            <person name="Senalik D."/>
            <person name="Zeng P."/>
            <person name="Satapoomin P."/>
            <person name="Huang J."/>
            <person name="Bowman M."/>
            <person name="Iovene M."/>
            <person name="Sanseverino W."/>
            <person name="Cavagnaro P."/>
            <person name="Yildiz M."/>
            <person name="Macko-Podgorni A."/>
            <person name="Moranska E."/>
            <person name="Grzebelus E."/>
            <person name="Grzebelus D."/>
            <person name="Ashrafi H."/>
            <person name="Zheng Z."/>
            <person name="Cheng S."/>
            <person name="Spooner D."/>
            <person name="Van Deynze A."/>
            <person name="Simon P."/>
        </authorList>
    </citation>
    <scope>NUCLEOTIDE SEQUENCE</scope>
    <source>
        <tissue evidence="2">Leaf</tissue>
    </source>
</reference>
<dbReference type="Pfam" id="PF10440">
    <property type="entry name" value="WIYLD"/>
    <property type="match status" value="1"/>
</dbReference>
<evidence type="ECO:0000256" key="1">
    <source>
        <dbReference type="SAM" id="MobiDB-lite"/>
    </source>
</evidence>
<name>A0A175YAE5_DAUCS</name>
<proteinExistence type="predicted"/>
<dbReference type="AlphaFoldDB" id="A0A175YAE5"/>
<organism evidence="2 3">
    <name type="scientific">Daucus carota subsp. sativus</name>
    <name type="common">Carrot</name>
    <dbReference type="NCBI Taxonomy" id="79200"/>
    <lineage>
        <taxon>Eukaryota</taxon>
        <taxon>Viridiplantae</taxon>
        <taxon>Streptophyta</taxon>
        <taxon>Embryophyta</taxon>
        <taxon>Tracheophyta</taxon>
        <taxon>Spermatophyta</taxon>
        <taxon>Magnoliopsida</taxon>
        <taxon>eudicotyledons</taxon>
        <taxon>Gunneridae</taxon>
        <taxon>Pentapetalae</taxon>
        <taxon>asterids</taxon>
        <taxon>campanulids</taxon>
        <taxon>Apiales</taxon>
        <taxon>Apiaceae</taxon>
        <taxon>Apioideae</taxon>
        <taxon>Scandiceae</taxon>
        <taxon>Daucinae</taxon>
        <taxon>Daucus</taxon>
        <taxon>Daucus sect. Daucus</taxon>
    </lineage>
</organism>
<feature type="region of interest" description="Disordered" evidence="1">
    <location>
        <begin position="109"/>
        <end position="165"/>
    </location>
</feature>
<dbReference type="Proteomes" id="UP000077755">
    <property type="component" value="Chromosome 7"/>
</dbReference>
<feature type="compositionally biased region" description="Acidic residues" evidence="1">
    <location>
        <begin position="156"/>
        <end position="165"/>
    </location>
</feature>
<protein>
    <submittedName>
        <fullName evidence="2">Uncharacterized protein</fullName>
    </submittedName>
</protein>
<dbReference type="InterPro" id="IPR043017">
    <property type="entry name" value="WIYLD_dom_sf"/>
</dbReference>
<dbReference type="InterPro" id="IPR018848">
    <property type="entry name" value="WIYLD_domain"/>
</dbReference>
<sequence length="165" mass="18875">MPPRRAGQTRRDAAMDAMRRIGFKDAMTRKVLNELLKTYGRDNWAFIETDCYKVLLDAIIEALEQERLKMVDANENSTEFNHNLPATECPENIGQEIMELEVASIQNVSEQVKQDQENELGEPDEEEMNKTEEEMNQDVMNDGHNANVDFDLNELPPDDADNPSS</sequence>
<dbReference type="Gene3D" id="1.10.8.850">
    <property type="entry name" value="Histone-lysine N methyltransferase , C-terminal domain-like"/>
    <property type="match status" value="1"/>
</dbReference>
<dbReference type="Gramene" id="KZM80556">
    <property type="protein sequence ID" value="KZM80556"/>
    <property type="gene ID" value="DCAR_032142"/>
</dbReference>
<reference evidence="2" key="2">
    <citation type="submission" date="2022-03" db="EMBL/GenBank/DDBJ databases">
        <title>Draft title - Genomic analysis of global carrot germplasm unveils the trajectory of domestication and the origin of high carotenoid orange carrot.</title>
        <authorList>
            <person name="Iorizzo M."/>
            <person name="Ellison S."/>
            <person name="Senalik D."/>
            <person name="Macko-Podgorni A."/>
            <person name="Grzebelus D."/>
            <person name="Bostan H."/>
            <person name="Rolling W."/>
            <person name="Curaba J."/>
            <person name="Simon P."/>
        </authorList>
    </citation>
    <scope>NUCLEOTIDE SEQUENCE</scope>
    <source>
        <tissue evidence="2">Leaf</tissue>
    </source>
</reference>
<gene>
    <name evidence="2" type="ORF">DCAR_0728517</name>
</gene>
<keyword evidence="3" id="KW-1185">Reference proteome</keyword>
<dbReference type="OrthoDB" id="1898570at2759"/>
<evidence type="ECO:0000313" key="2">
    <source>
        <dbReference type="EMBL" id="WOH09064.1"/>
    </source>
</evidence>
<evidence type="ECO:0000313" key="3">
    <source>
        <dbReference type="Proteomes" id="UP000077755"/>
    </source>
</evidence>
<dbReference type="EMBL" id="CP093349">
    <property type="protein sequence ID" value="WOH09064.1"/>
    <property type="molecule type" value="Genomic_DNA"/>
</dbReference>
<dbReference type="PANTHER" id="PTHR34271:SF1">
    <property type="entry name" value="NUCLEOLAR HISTONE METHYLTRANSFERASE-RELATED PROTEIN"/>
    <property type="match status" value="1"/>
</dbReference>
<dbReference type="PANTHER" id="PTHR34271">
    <property type="entry name" value="NUCLEOLAR HISTONE METHYLTRANSFERASE-RELATED PROTEIN"/>
    <property type="match status" value="1"/>
</dbReference>
<feature type="compositionally biased region" description="Acidic residues" evidence="1">
    <location>
        <begin position="117"/>
        <end position="127"/>
    </location>
</feature>
<accession>A0A175YAE5</accession>